<reference evidence="1 2" key="1">
    <citation type="submission" date="2024-05" db="EMBL/GenBank/DDBJ databases">
        <title>A high-quality chromosomal-level genome assembly of Topmouth culter (Culter alburnus).</title>
        <authorList>
            <person name="Zhao H."/>
        </authorList>
    </citation>
    <scope>NUCLEOTIDE SEQUENCE [LARGE SCALE GENOMIC DNA]</scope>
    <source>
        <strain evidence="1">CATC2023</strain>
        <tissue evidence="1">Muscle</tissue>
    </source>
</reference>
<sequence length="60" mass="6749">MNEEGEDSFFEKNGNKTCGGLAESKIECEKAESSSHKTNPLSLCQEDETQRRSVLFHQDV</sequence>
<dbReference type="EMBL" id="JAWDJR010000023">
    <property type="protein sequence ID" value="KAK9953596.1"/>
    <property type="molecule type" value="Genomic_DNA"/>
</dbReference>
<gene>
    <name evidence="1" type="ORF">ABG768_017579</name>
</gene>
<dbReference type="AlphaFoldDB" id="A0AAW1YWP6"/>
<name>A0AAW1YWP6_CULAL</name>
<comment type="caution">
    <text evidence="1">The sequence shown here is derived from an EMBL/GenBank/DDBJ whole genome shotgun (WGS) entry which is preliminary data.</text>
</comment>
<feature type="non-terminal residue" evidence="1">
    <location>
        <position position="60"/>
    </location>
</feature>
<protein>
    <submittedName>
        <fullName evidence="1">Uncharacterized protein</fullName>
    </submittedName>
</protein>
<keyword evidence="2" id="KW-1185">Reference proteome</keyword>
<proteinExistence type="predicted"/>
<organism evidence="1 2">
    <name type="scientific">Culter alburnus</name>
    <name type="common">Topmouth culter</name>
    <dbReference type="NCBI Taxonomy" id="194366"/>
    <lineage>
        <taxon>Eukaryota</taxon>
        <taxon>Metazoa</taxon>
        <taxon>Chordata</taxon>
        <taxon>Craniata</taxon>
        <taxon>Vertebrata</taxon>
        <taxon>Euteleostomi</taxon>
        <taxon>Actinopterygii</taxon>
        <taxon>Neopterygii</taxon>
        <taxon>Teleostei</taxon>
        <taxon>Ostariophysi</taxon>
        <taxon>Cypriniformes</taxon>
        <taxon>Xenocyprididae</taxon>
        <taxon>Xenocypridinae</taxon>
        <taxon>Culter</taxon>
    </lineage>
</organism>
<dbReference type="Proteomes" id="UP001479290">
    <property type="component" value="Unassembled WGS sequence"/>
</dbReference>
<evidence type="ECO:0000313" key="2">
    <source>
        <dbReference type="Proteomes" id="UP001479290"/>
    </source>
</evidence>
<evidence type="ECO:0000313" key="1">
    <source>
        <dbReference type="EMBL" id="KAK9953596.1"/>
    </source>
</evidence>
<accession>A0AAW1YWP6</accession>